<name>A0A3B0CI18_9BACL</name>
<sequence>MEFKKTPLETVFGVTDLISLHYFEFANDFVFEGEAHDFWELLYVDKGEFEVMADSVGYVLKQGDLLFHKPNEFHSVWANGKIGPNIIVVCFECRSPAMSLFENGLYNLTDYERNLIAHIMKNGFAAYYPPFDHPRVHDLVRREDAPLGCEQLLRNHLELLLLSLAARSGESLPQSNRLSSTAKERSEDELVKRAVAYMEERLADNLTLEELCARFHVGQPRLSALFKEKRGQSVMKTYKSLKIERAKLMIREDKYNFTELAEKLGYSSIHTFSRHFKTAVDMTPTEYAKTVKARIL</sequence>
<dbReference type="EMBL" id="RBAH01000006">
    <property type="protein sequence ID" value="RKN85013.1"/>
    <property type="molecule type" value="Genomic_DNA"/>
</dbReference>
<evidence type="ECO:0000313" key="6">
    <source>
        <dbReference type="Proteomes" id="UP000282311"/>
    </source>
</evidence>
<dbReference type="GO" id="GO:0003700">
    <property type="term" value="F:DNA-binding transcription factor activity"/>
    <property type="evidence" value="ECO:0007669"/>
    <property type="project" value="InterPro"/>
</dbReference>
<dbReference type="InterPro" id="IPR009057">
    <property type="entry name" value="Homeodomain-like_sf"/>
</dbReference>
<dbReference type="PANTHER" id="PTHR43280:SF2">
    <property type="entry name" value="HTH-TYPE TRANSCRIPTIONAL REGULATOR EXSA"/>
    <property type="match status" value="1"/>
</dbReference>
<comment type="caution">
    <text evidence="5">The sequence shown here is derived from an EMBL/GenBank/DDBJ whole genome shotgun (WGS) entry which is preliminary data.</text>
</comment>
<dbReference type="PANTHER" id="PTHR43280">
    <property type="entry name" value="ARAC-FAMILY TRANSCRIPTIONAL REGULATOR"/>
    <property type="match status" value="1"/>
</dbReference>
<dbReference type="SMART" id="SM00342">
    <property type="entry name" value="HTH_ARAC"/>
    <property type="match status" value="1"/>
</dbReference>
<reference evidence="5 6" key="1">
    <citation type="journal article" date="2007" name="Int. J. Syst. Evol. Microbiol.">
        <title>Paenibacillus ginsengarvi sp. nov., isolated from soil from ginseng cultivation.</title>
        <authorList>
            <person name="Yoon M.H."/>
            <person name="Ten L.N."/>
            <person name="Im W.T."/>
        </authorList>
    </citation>
    <scope>NUCLEOTIDE SEQUENCE [LARGE SCALE GENOMIC DNA]</scope>
    <source>
        <strain evidence="5 6">KCTC 13059</strain>
    </source>
</reference>
<organism evidence="5 6">
    <name type="scientific">Paenibacillus ginsengarvi</name>
    <dbReference type="NCBI Taxonomy" id="400777"/>
    <lineage>
        <taxon>Bacteria</taxon>
        <taxon>Bacillati</taxon>
        <taxon>Bacillota</taxon>
        <taxon>Bacilli</taxon>
        <taxon>Bacillales</taxon>
        <taxon>Paenibacillaceae</taxon>
        <taxon>Paenibacillus</taxon>
    </lineage>
</organism>
<keyword evidence="1" id="KW-0805">Transcription regulation</keyword>
<dbReference type="InterPro" id="IPR014710">
    <property type="entry name" value="RmlC-like_jellyroll"/>
</dbReference>
<dbReference type="OrthoDB" id="249627at2"/>
<dbReference type="RefSeq" id="WP_120747218.1">
    <property type="nucleotide sequence ID" value="NZ_RBAH01000006.1"/>
</dbReference>
<evidence type="ECO:0000256" key="1">
    <source>
        <dbReference type="ARBA" id="ARBA00023015"/>
    </source>
</evidence>
<dbReference type="Proteomes" id="UP000282311">
    <property type="component" value="Unassembled WGS sequence"/>
</dbReference>
<evidence type="ECO:0000256" key="3">
    <source>
        <dbReference type="ARBA" id="ARBA00023163"/>
    </source>
</evidence>
<keyword evidence="2" id="KW-0238">DNA-binding</keyword>
<evidence type="ECO:0000313" key="5">
    <source>
        <dbReference type="EMBL" id="RKN85013.1"/>
    </source>
</evidence>
<dbReference type="Gene3D" id="2.60.120.10">
    <property type="entry name" value="Jelly Rolls"/>
    <property type="match status" value="1"/>
</dbReference>
<dbReference type="InterPro" id="IPR003313">
    <property type="entry name" value="AraC-bd"/>
</dbReference>
<dbReference type="PROSITE" id="PS00041">
    <property type="entry name" value="HTH_ARAC_FAMILY_1"/>
    <property type="match status" value="1"/>
</dbReference>
<feature type="domain" description="HTH araC/xylS-type" evidence="4">
    <location>
        <begin position="192"/>
        <end position="290"/>
    </location>
</feature>
<dbReference type="GO" id="GO:0043565">
    <property type="term" value="F:sequence-specific DNA binding"/>
    <property type="evidence" value="ECO:0007669"/>
    <property type="project" value="InterPro"/>
</dbReference>
<gene>
    <name evidence="5" type="ORF">D7M11_10860</name>
</gene>
<dbReference type="InterPro" id="IPR018062">
    <property type="entry name" value="HTH_AraC-typ_CS"/>
</dbReference>
<dbReference type="AlphaFoldDB" id="A0A3B0CI18"/>
<proteinExistence type="predicted"/>
<dbReference type="Gene3D" id="1.10.10.60">
    <property type="entry name" value="Homeodomain-like"/>
    <property type="match status" value="1"/>
</dbReference>
<protein>
    <submittedName>
        <fullName evidence="5">AraC family transcriptional regulator</fullName>
    </submittedName>
</protein>
<dbReference type="Pfam" id="PF12833">
    <property type="entry name" value="HTH_18"/>
    <property type="match status" value="1"/>
</dbReference>
<accession>A0A3B0CI18</accession>
<keyword evidence="3" id="KW-0804">Transcription</keyword>
<dbReference type="InterPro" id="IPR037923">
    <property type="entry name" value="HTH-like"/>
</dbReference>
<dbReference type="InterPro" id="IPR018060">
    <property type="entry name" value="HTH_AraC"/>
</dbReference>
<keyword evidence="6" id="KW-1185">Reference proteome</keyword>
<evidence type="ECO:0000259" key="4">
    <source>
        <dbReference type="PROSITE" id="PS01124"/>
    </source>
</evidence>
<dbReference type="PROSITE" id="PS01124">
    <property type="entry name" value="HTH_ARAC_FAMILY_2"/>
    <property type="match status" value="1"/>
</dbReference>
<evidence type="ECO:0000256" key="2">
    <source>
        <dbReference type="ARBA" id="ARBA00023125"/>
    </source>
</evidence>
<dbReference type="SUPFAM" id="SSF46689">
    <property type="entry name" value="Homeodomain-like"/>
    <property type="match status" value="2"/>
</dbReference>
<dbReference type="SUPFAM" id="SSF51215">
    <property type="entry name" value="Regulatory protein AraC"/>
    <property type="match status" value="1"/>
</dbReference>
<dbReference type="Pfam" id="PF02311">
    <property type="entry name" value="AraC_binding"/>
    <property type="match status" value="1"/>
</dbReference>